<dbReference type="EMBL" id="QFXE01000010">
    <property type="protein sequence ID" value="RDH86353.1"/>
    <property type="molecule type" value="Genomic_DNA"/>
</dbReference>
<protein>
    <submittedName>
        <fullName evidence="1">Uncharacterized protein</fullName>
    </submittedName>
</protein>
<keyword evidence="2" id="KW-1185">Reference proteome</keyword>
<accession>A0A370DNE4</accession>
<organism evidence="1 2">
    <name type="scientific">endosymbiont of Escarpia spicata</name>
    <dbReference type="NCBI Taxonomy" id="2200908"/>
    <lineage>
        <taxon>Bacteria</taxon>
        <taxon>Pseudomonadati</taxon>
        <taxon>Pseudomonadota</taxon>
        <taxon>Gammaproteobacteria</taxon>
        <taxon>sulfur-oxidizing symbionts</taxon>
    </lineage>
</organism>
<gene>
    <name evidence="1" type="ORF">DIZ78_09280</name>
</gene>
<evidence type="ECO:0000313" key="2">
    <source>
        <dbReference type="Proteomes" id="UP000254771"/>
    </source>
</evidence>
<comment type="caution">
    <text evidence="1">The sequence shown here is derived from an EMBL/GenBank/DDBJ whole genome shotgun (WGS) entry which is preliminary data.</text>
</comment>
<reference evidence="1 2" key="1">
    <citation type="journal article" date="2018" name="ISME J.">
        <title>Endosymbiont genomes yield clues of tubeworm success.</title>
        <authorList>
            <person name="Li Y."/>
            <person name="Liles M.R."/>
            <person name="Halanych K.M."/>
        </authorList>
    </citation>
    <scope>NUCLEOTIDE SEQUENCE [LARGE SCALE GENOMIC DNA]</scope>
    <source>
        <strain evidence="1">A1462</strain>
    </source>
</reference>
<name>A0A370DNE4_9GAMM</name>
<evidence type="ECO:0000313" key="1">
    <source>
        <dbReference type="EMBL" id="RDH86353.1"/>
    </source>
</evidence>
<sequence length="86" mass="9566">MEKLRLISQGLQKLDGLSCAYSCRPSENVSFQLPSGCHTNRLIDALLIFPLIRAIFQMKCASTHRVNTIFSLEDNSVDKSANKPAL</sequence>
<dbReference type="AlphaFoldDB" id="A0A370DNE4"/>
<dbReference type="Proteomes" id="UP000254771">
    <property type="component" value="Unassembled WGS sequence"/>
</dbReference>
<proteinExistence type="predicted"/>